<evidence type="ECO:0000259" key="1">
    <source>
        <dbReference type="SMART" id="SM00382"/>
    </source>
</evidence>
<dbReference type="SMART" id="SM00382">
    <property type="entry name" value="AAA"/>
    <property type="match status" value="1"/>
</dbReference>
<dbReference type="CDD" id="cd19481">
    <property type="entry name" value="RecA-like_protease"/>
    <property type="match status" value="1"/>
</dbReference>
<dbReference type="EMBL" id="FRBD01000003">
    <property type="protein sequence ID" value="SHK41861.1"/>
    <property type="molecule type" value="Genomic_DNA"/>
</dbReference>
<dbReference type="OrthoDB" id="7438987at2"/>
<dbReference type="PANTHER" id="PTHR23074">
    <property type="entry name" value="AAA DOMAIN-CONTAINING"/>
    <property type="match status" value="1"/>
</dbReference>
<dbReference type="Gene3D" id="3.40.50.300">
    <property type="entry name" value="P-loop containing nucleotide triphosphate hydrolases"/>
    <property type="match status" value="1"/>
</dbReference>
<protein>
    <submittedName>
        <fullName evidence="2">ATPase family associated with various cellular activities (AAA)</fullName>
    </submittedName>
</protein>
<gene>
    <name evidence="2" type="ORF">SAMN05216463_10382</name>
</gene>
<dbReference type="RefSeq" id="WP_081373052.1">
    <property type="nucleotide sequence ID" value="NZ_FRBD01000003.1"/>
</dbReference>
<dbReference type="InterPro" id="IPR003593">
    <property type="entry name" value="AAA+_ATPase"/>
</dbReference>
<dbReference type="InterPro" id="IPR003959">
    <property type="entry name" value="ATPase_AAA_core"/>
</dbReference>
<dbReference type="Pfam" id="PF00004">
    <property type="entry name" value="AAA"/>
    <property type="match status" value="1"/>
</dbReference>
<evidence type="ECO:0000313" key="3">
    <source>
        <dbReference type="Proteomes" id="UP000184130"/>
    </source>
</evidence>
<reference evidence="2 3" key="1">
    <citation type="submission" date="2016-11" db="EMBL/GenBank/DDBJ databases">
        <authorList>
            <person name="Jaros S."/>
            <person name="Januszkiewicz K."/>
            <person name="Wedrychowicz H."/>
        </authorList>
    </citation>
    <scope>NUCLEOTIDE SEQUENCE [LARGE SCALE GENOMIC DNA]</scope>
    <source>
        <strain evidence="2 3">KHT3</strain>
    </source>
</reference>
<evidence type="ECO:0000313" key="2">
    <source>
        <dbReference type="EMBL" id="SHK41861.1"/>
    </source>
</evidence>
<accession>A0A1M6SAX2</accession>
<feature type="domain" description="AAA+ ATPase" evidence="1">
    <location>
        <begin position="353"/>
        <end position="492"/>
    </location>
</feature>
<dbReference type="SUPFAM" id="SSF52540">
    <property type="entry name" value="P-loop containing nucleoside triphosphate hydrolases"/>
    <property type="match status" value="1"/>
</dbReference>
<proteinExistence type="predicted"/>
<dbReference type="InterPro" id="IPR050304">
    <property type="entry name" value="MT-severing_AAA_ATPase"/>
</dbReference>
<dbReference type="GO" id="GO:0016887">
    <property type="term" value="F:ATP hydrolysis activity"/>
    <property type="evidence" value="ECO:0007669"/>
    <property type="project" value="InterPro"/>
</dbReference>
<sequence>MSKKSNKKKHADLKQKRLQTAVMNQTLDGMSMLGAIEKIVDMAVDSKFNEKFLQHVEPYAKLIAEKQSINPIQAIFLSIFVEFDSSDRRASICDISRFLDCRCIHLMKYKDDVEGLVKTHFLRRRCRHDDTSYYVPGNVMKAITEDVKYDRESYKCEDATAFFQRFYSFTHLNYEDDLSYDLLYEEIKLLFSDNAELDFVRKIKSLDLDFEEEMILTHFCRHLVLNEDDALPLHNLTFLLELDFERERLSRELKRGNHILMKRKLIEYNFDDGFEDKECYRLTDRTRKTILKGFNIKLSKQCHRDFILSKSIEEKILFYEGETVSQIGELRGLLSEENFKSIRARMKAQKMRCGFACIFYGAPGTGKTETALQLARMTGRNIMQVNISEIKSCWVGESEKNIKAIFDRYRETAKNAKLAPILLFNEADAIISKRKEGAERAVDKMENSIQNIILQEMETLDGIMIATTNLEQNMDKAFERRFLYKVKFNRPSASARANIWRSMIPALSDSDSLTLAEKYDFSGGQIENIARHYAIDNVLHGDTENRLERLFAYSDGEKFDKKVQRKIGFV</sequence>
<dbReference type="PANTHER" id="PTHR23074:SF83">
    <property type="entry name" value="VACUOLAR PROTEIN SORTING-ASSOCIATED PROTEIN 4A"/>
    <property type="match status" value="1"/>
</dbReference>
<dbReference type="Proteomes" id="UP000184130">
    <property type="component" value="Unassembled WGS sequence"/>
</dbReference>
<organism evidence="2 3">
    <name type="scientific">Xylanibacter ruminicola</name>
    <name type="common">Prevotella ruminicola</name>
    <dbReference type="NCBI Taxonomy" id="839"/>
    <lineage>
        <taxon>Bacteria</taxon>
        <taxon>Pseudomonadati</taxon>
        <taxon>Bacteroidota</taxon>
        <taxon>Bacteroidia</taxon>
        <taxon>Bacteroidales</taxon>
        <taxon>Prevotellaceae</taxon>
        <taxon>Xylanibacter</taxon>
    </lineage>
</organism>
<dbReference type="AlphaFoldDB" id="A0A1M6SAX2"/>
<dbReference type="InterPro" id="IPR027417">
    <property type="entry name" value="P-loop_NTPase"/>
</dbReference>
<dbReference type="GO" id="GO:0005524">
    <property type="term" value="F:ATP binding"/>
    <property type="evidence" value="ECO:0007669"/>
    <property type="project" value="InterPro"/>
</dbReference>
<name>A0A1M6SAX2_XYLRU</name>